<reference evidence="1" key="1">
    <citation type="submission" date="2019-08" db="EMBL/GenBank/DDBJ databases">
        <authorList>
            <person name="Kucharzyk K."/>
            <person name="Murdoch R.W."/>
            <person name="Higgins S."/>
            <person name="Loffler F."/>
        </authorList>
    </citation>
    <scope>NUCLEOTIDE SEQUENCE</scope>
</reference>
<name>A0A645EEA1_9ZZZZ</name>
<protein>
    <submittedName>
        <fullName evidence="1">Uncharacterized protein</fullName>
    </submittedName>
</protein>
<dbReference type="AlphaFoldDB" id="A0A645EEA1"/>
<sequence length="178" mass="20609">MNRRSHGQRRDIGWAVRSTLHLVEIRQVEDASHMRDTPRMHDTGADIVDLLPDDQVLAVPYRVEDFADRQWRRRVLTHQVECLLVLGRGDVLQPEQPQRLQFLAQPRGFDRRQPVMSIVQQRQLGPDMVADLGEHDRRMPQIGLRVPDFDDRLRSPGCRFVGVAMALHPVYRIQPGDA</sequence>
<accession>A0A645EEA1</accession>
<dbReference type="EMBL" id="VSSQ01045829">
    <property type="protein sequence ID" value="MPM99745.1"/>
    <property type="molecule type" value="Genomic_DNA"/>
</dbReference>
<organism evidence="1">
    <name type="scientific">bioreactor metagenome</name>
    <dbReference type="NCBI Taxonomy" id="1076179"/>
    <lineage>
        <taxon>unclassified sequences</taxon>
        <taxon>metagenomes</taxon>
        <taxon>ecological metagenomes</taxon>
    </lineage>
</organism>
<evidence type="ECO:0000313" key="1">
    <source>
        <dbReference type="EMBL" id="MPM99745.1"/>
    </source>
</evidence>
<comment type="caution">
    <text evidence="1">The sequence shown here is derived from an EMBL/GenBank/DDBJ whole genome shotgun (WGS) entry which is preliminary data.</text>
</comment>
<proteinExistence type="predicted"/>
<gene>
    <name evidence="1" type="ORF">SDC9_146939</name>
</gene>